<dbReference type="EMBL" id="QREG01000024">
    <property type="protein sequence ID" value="RED93625.1"/>
    <property type="molecule type" value="Genomic_DNA"/>
</dbReference>
<dbReference type="PROSITE" id="PS51257">
    <property type="entry name" value="PROKAR_LIPOPROTEIN"/>
    <property type="match status" value="1"/>
</dbReference>
<accession>A0A3D9KZS3</accession>
<evidence type="ECO:0000313" key="1">
    <source>
        <dbReference type="EMBL" id="RED93625.1"/>
    </source>
</evidence>
<gene>
    <name evidence="1" type="ORF">C7460_12435</name>
</gene>
<proteinExistence type="predicted"/>
<comment type="caution">
    <text evidence="1">The sequence shown here is derived from an EMBL/GenBank/DDBJ whole genome shotgun (WGS) entry which is preliminary data.</text>
</comment>
<name>A0A3D9KZS3_MARFU</name>
<organism evidence="1 2">
    <name type="scientific">Marinoscillum furvescens DSM 4134</name>
    <dbReference type="NCBI Taxonomy" id="1122208"/>
    <lineage>
        <taxon>Bacteria</taxon>
        <taxon>Pseudomonadati</taxon>
        <taxon>Bacteroidota</taxon>
        <taxon>Cytophagia</taxon>
        <taxon>Cytophagales</taxon>
        <taxon>Reichenbachiellaceae</taxon>
        <taxon>Marinoscillum</taxon>
    </lineage>
</organism>
<protein>
    <submittedName>
        <fullName evidence="1">Uncharacterized protein</fullName>
    </submittedName>
</protein>
<dbReference type="Proteomes" id="UP000256779">
    <property type="component" value="Unassembled WGS sequence"/>
</dbReference>
<keyword evidence="2" id="KW-1185">Reference proteome</keyword>
<dbReference type="AlphaFoldDB" id="A0A3D9KZS3"/>
<reference evidence="1 2" key="1">
    <citation type="submission" date="2018-07" db="EMBL/GenBank/DDBJ databases">
        <title>Genomic Encyclopedia of Type Strains, Phase IV (KMG-IV): sequencing the most valuable type-strain genomes for metagenomic binning, comparative biology and taxonomic classification.</title>
        <authorList>
            <person name="Goeker M."/>
        </authorList>
    </citation>
    <scope>NUCLEOTIDE SEQUENCE [LARGE SCALE GENOMIC DNA]</scope>
    <source>
        <strain evidence="1 2">DSM 4134</strain>
    </source>
</reference>
<sequence length="319" mass="33895">MKSLIRNISMMAVAASMVLFTSCSDDGEEPAPAGPTIAVSTELNGSATTESPIQAEPEDEVKFNVDIQSEGGFNVYRIYVSVDGAASTKIDEFTRLDLDLTAGVTSTSDSRTYEVQSSDVGSTLTFEFEVVDDNDQTATTTVEVEVNSPEARSYSAVLLAAPTADTKNKNFFSVSAGETYSGDDVTSTAESISPTIDFGYYYGNTEEASIASPKGFESTTFSSQVEGWGTKNSTTIKTTTMTASEFVETKTYADIDAAYEAGTEDDNGIVNNIAEGTVLAFETVNGVKGLIHIAKIEPGFNSDDYVEINVLAQLEASAD</sequence>
<evidence type="ECO:0000313" key="2">
    <source>
        <dbReference type="Proteomes" id="UP000256779"/>
    </source>
</evidence>